<keyword evidence="3" id="KW-1185">Reference proteome</keyword>
<dbReference type="OrthoDB" id="6161232at2759"/>
<name>A0A8S3ZZL4_9EUPU</name>
<evidence type="ECO:0000313" key="2">
    <source>
        <dbReference type="EMBL" id="CAG5133638.1"/>
    </source>
</evidence>
<dbReference type="AlphaFoldDB" id="A0A8S3ZZL4"/>
<proteinExistence type="predicted"/>
<protein>
    <submittedName>
        <fullName evidence="2">Uncharacterized protein</fullName>
    </submittedName>
</protein>
<keyword evidence="1" id="KW-0732">Signal</keyword>
<comment type="caution">
    <text evidence="2">The sequence shown here is derived from an EMBL/GenBank/DDBJ whole genome shotgun (WGS) entry which is preliminary data.</text>
</comment>
<feature type="chain" id="PRO_5035924866" evidence="1">
    <location>
        <begin position="23"/>
        <end position="594"/>
    </location>
</feature>
<accession>A0A8S3ZZL4</accession>
<feature type="signal peptide" evidence="1">
    <location>
        <begin position="1"/>
        <end position="22"/>
    </location>
</feature>
<sequence>MYIQLSTETILTSLILVSRVWSRPSGAQCGGQRGEGHKWFDGCQWCVCQHGRSTCTSSDCSIISSQLPACHGNGSSWLDGCYSCKCDLKTIECTPDKACLRLVHRHGLETDATENGACEQPADEQCIRGIDGVPSCKAEVIDRDALPAVTAELNPLFTSSSSSKQHYGKTEGRLTNKEILKLVFDSERNRIALSRQVFGHHTGGHSVLKPGQSAKSSGQTISEVKGASLLVVKADRCRLGERWYGGSLRCYCGKDNSITCGDPSFVVSRIDGFRLVTGDCVEGHAWEDKESCTVCKCQNNGLAFCSRSPSCPLPFIVKTLPLDTDADRNFEIVKRDQQLDEESQFAGEGEHNLVWNKRAEQMLGYSREGRELTLDKTNKATGDFNIPKSKRTLDQQWFEEKSTINYDDVVDGSGDSNLPATATTWAEDGDMKTTDIQVSTTTSRRAIPITSEGSTKTVTNPNSSLYESLTASIRAATGKCTPRTTWVERGCNRCVCNSQGDKKCNDSRCRTSTTAPYTTSTEITTNCIGNNPRCRPMIRPPPEHIWNRTQPIVPSNPPGLLDCGRFKPGEKFWEDCNLCECTTSGPLCTAKNCS</sequence>
<gene>
    <name evidence="2" type="ORF">CUNI_LOCUS19196</name>
</gene>
<dbReference type="EMBL" id="CAJHNH020006368">
    <property type="protein sequence ID" value="CAG5133638.1"/>
    <property type="molecule type" value="Genomic_DNA"/>
</dbReference>
<evidence type="ECO:0000313" key="3">
    <source>
        <dbReference type="Proteomes" id="UP000678393"/>
    </source>
</evidence>
<dbReference type="Proteomes" id="UP000678393">
    <property type="component" value="Unassembled WGS sequence"/>
</dbReference>
<reference evidence="2" key="1">
    <citation type="submission" date="2021-04" db="EMBL/GenBank/DDBJ databases">
        <authorList>
            <consortium name="Molecular Ecology Group"/>
        </authorList>
    </citation>
    <scope>NUCLEOTIDE SEQUENCE</scope>
</reference>
<evidence type="ECO:0000256" key="1">
    <source>
        <dbReference type="SAM" id="SignalP"/>
    </source>
</evidence>
<organism evidence="2 3">
    <name type="scientific">Candidula unifasciata</name>
    <dbReference type="NCBI Taxonomy" id="100452"/>
    <lineage>
        <taxon>Eukaryota</taxon>
        <taxon>Metazoa</taxon>
        <taxon>Spiralia</taxon>
        <taxon>Lophotrochozoa</taxon>
        <taxon>Mollusca</taxon>
        <taxon>Gastropoda</taxon>
        <taxon>Heterobranchia</taxon>
        <taxon>Euthyneura</taxon>
        <taxon>Panpulmonata</taxon>
        <taxon>Eupulmonata</taxon>
        <taxon>Stylommatophora</taxon>
        <taxon>Helicina</taxon>
        <taxon>Helicoidea</taxon>
        <taxon>Geomitridae</taxon>
        <taxon>Candidula</taxon>
    </lineage>
</organism>